<accession>A0A2P5CS87</accession>
<dbReference type="Proteomes" id="UP000237105">
    <property type="component" value="Unassembled WGS sequence"/>
</dbReference>
<feature type="non-terminal residue" evidence="1">
    <location>
        <position position="57"/>
    </location>
</feature>
<keyword evidence="2" id="KW-1185">Reference proteome</keyword>
<protein>
    <submittedName>
        <fullName evidence="1">Uncharacterized protein</fullName>
    </submittedName>
</protein>
<reference evidence="2" key="1">
    <citation type="submission" date="2016-06" db="EMBL/GenBank/DDBJ databases">
        <title>Parallel loss of symbiosis genes in relatives of nitrogen-fixing non-legume Parasponia.</title>
        <authorList>
            <person name="Van Velzen R."/>
            <person name="Holmer R."/>
            <person name="Bu F."/>
            <person name="Rutten L."/>
            <person name="Van Zeijl A."/>
            <person name="Liu W."/>
            <person name="Santuari L."/>
            <person name="Cao Q."/>
            <person name="Sharma T."/>
            <person name="Shen D."/>
            <person name="Roswanjaya Y."/>
            <person name="Wardhani T."/>
            <person name="Kalhor M.S."/>
            <person name="Jansen J."/>
            <person name="Van den Hoogen J."/>
            <person name="Gungor B."/>
            <person name="Hartog M."/>
            <person name="Hontelez J."/>
            <person name="Verver J."/>
            <person name="Yang W.-C."/>
            <person name="Schijlen E."/>
            <person name="Repin R."/>
            <person name="Schilthuizen M."/>
            <person name="Schranz E."/>
            <person name="Heidstra R."/>
            <person name="Miyata K."/>
            <person name="Fedorova E."/>
            <person name="Kohlen W."/>
            <person name="Bisseling T."/>
            <person name="Smit S."/>
            <person name="Geurts R."/>
        </authorList>
    </citation>
    <scope>NUCLEOTIDE SEQUENCE [LARGE SCALE GENOMIC DNA]</scope>
    <source>
        <strain evidence="2">cv. WU1-14</strain>
    </source>
</reference>
<sequence>MGCPRLGSNPTQTLNGLGLVRFLPRQLGVGNLRGLLLEYSGKQLTAPDPDRAFNATL</sequence>
<name>A0A2P5CS87_PARAD</name>
<dbReference type="EMBL" id="JXTB01000100">
    <property type="protein sequence ID" value="PON63881.1"/>
    <property type="molecule type" value="Genomic_DNA"/>
</dbReference>
<comment type="caution">
    <text evidence="1">The sequence shown here is derived from an EMBL/GenBank/DDBJ whole genome shotgun (WGS) entry which is preliminary data.</text>
</comment>
<evidence type="ECO:0000313" key="1">
    <source>
        <dbReference type="EMBL" id="PON63881.1"/>
    </source>
</evidence>
<organism evidence="1 2">
    <name type="scientific">Parasponia andersonii</name>
    <name type="common">Sponia andersonii</name>
    <dbReference type="NCBI Taxonomy" id="3476"/>
    <lineage>
        <taxon>Eukaryota</taxon>
        <taxon>Viridiplantae</taxon>
        <taxon>Streptophyta</taxon>
        <taxon>Embryophyta</taxon>
        <taxon>Tracheophyta</taxon>
        <taxon>Spermatophyta</taxon>
        <taxon>Magnoliopsida</taxon>
        <taxon>eudicotyledons</taxon>
        <taxon>Gunneridae</taxon>
        <taxon>Pentapetalae</taxon>
        <taxon>rosids</taxon>
        <taxon>fabids</taxon>
        <taxon>Rosales</taxon>
        <taxon>Cannabaceae</taxon>
        <taxon>Parasponia</taxon>
    </lineage>
</organism>
<evidence type="ECO:0000313" key="2">
    <source>
        <dbReference type="Proteomes" id="UP000237105"/>
    </source>
</evidence>
<gene>
    <name evidence="1" type="ORF">PanWU01x14_128580</name>
</gene>
<dbReference type="AlphaFoldDB" id="A0A2P5CS87"/>
<proteinExistence type="predicted"/>